<organism evidence="1 2">
    <name type="scientific">Chromobacterium sphagni</name>
    <dbReference type="NCBI Taxonomy" id="1903179"/>
    <lineage>
        <taxon>Bacteria</taxon>
        <taxon>Pseudomonadati</taxon>
        <taxon>Pseudomonadota</taxon>
        <taxon>Betaproteobacteria</taxon>
        <taxon>Neisseriales</taxon>
        <taxon>Chromobacteriaceae</taxon>
        <taxon>Chromobacterium</taxon>
    </lineage>
</organism>
<accession>A0A1S1WT96</accession>
<evidence type="ECO:0000313" key="1">
    <source>
        <dbReference type="EMBL" id="OHX10461.1"/>
    </source>
</evidence>
<dbReference type="Gene3D" id="3.30.70.1240">
    <property type="entry name" value="DOPA-like domains"/>
    <property type="match status" value="1"/>
</dbReference>
<sequence>MSQQDREISGFHAHVYFDASHQTQAKRLWDAIQSRFDVTARYWREAAFGPHPSGAYQVDFSAALFGELVPWLMLHREGLDILVHPLSGDDVEDHTDYAMWLGAPVALDVDFLRRNGRGRERG</sequence>
<gene>
    <name evidence="1" type="ORF">BI347_22045</name>
</gene>
<proteinExistence type="predicted"/>
<dbReference type="Pfam" id="PF08883">
    <property type="entry name" value="DOPA_dioxygen"/>
    <property type="match status" value="1"/>
</dbReference>
<dbReference type="PIRSF" id="PIRSF028139">
    <property type="entry name" value="DOPA-diox_rel_Mll2280"/>
    <property type="match status" value="1"/>
</dbReference>
<dbReference type="AlphaFoldDB" id="A0A1S1WT96"/>
<comment type="caution">
    <text evidence="1">The sequence shown here is derived from an EMBL/GenBank/DDBJ whole genome shotgun (WGS) entry which is preliminary data.</text>
</comment>
<reference evidence="1 2" key="1">
    <citation type="submission" date="2016-09" db="EMBL/GenBank/DDBJ databases">
        <title>Chromobacterium muskegensis sp. nov., an insecticidal bacterium isolated from Sphagnum bogs.</title>
        <authorList>
            <person name="Sparks M.E."/>
            <person name="Blackburn M.B."/>
            <person name="Gundersen-Rindal D.E."/>
            <person name="Mitchell A."/>
            <person name="Farrar R."/>
            <person name="Kuhar D."/>
        </authorList>
    </citation>
    <scope>NUCLEOTIDE SEQUENCE [LARGE SCALE GENOMIC DNA]</scope>
    <source>
        <strain evidence="1 2">37-2</strain>
    </source>
</reference>
<protein>
    <submittedName>
        <fullName evidence="1">4,5-dioxygenase</fullName>
    </submittedName>
</protein>
<dbReference type="PANTHER" id="PTHR36423:SF2">
    <property type="entry name" value="AFR070WP"/>
    <property type="match status" value="1"/>
</dbReference>
<name>A0A1S1WT96_9NEIS</name>
<dbReference type="RefSeq" id="WP_071117111.1">
    <property type="nucleotide sequence ID" value="NZ_MKCS01000004.1"/>
</dbReference>
<dbReference type="EMBL" id="MKCS01000004">
    <property type="protein sequence ID" value="OHX10461.1"/>
    <property type="molecule type" value="Genomic_DNA"/>
</dbReference>
<dbReference type="PANTHER" id="PTHR36423">
    <property type="entry name" value="AFR070WP"/>
    <property type="match status" value="1"/>
</dbReference>
<dbReference type="InterPro" id="IPR014980">
    <property type="entry name" value="DOPA_dioxygen"/>
</dbReference>
<dbReference type="Proteomes" id="UP000180088">
    <property type="component" value="Unassembled WGS sequence"/>
</dbReference>
<dbReference type="InterPro" id="IPR023389">
    <property type="entry name" value="DOPA-like_sf"/>
</dbReference>
<dbReference type="SUPFAM" id="SSF143410">
    <property type="entry name" value="DOPA-like"/>
    <property type="match status" value="1"/>
</dbReference>
<dbReference type="STRING" id="1903179.BI347_22045"/>
<evidence type="ECO:0000313" key="2">
    <source>
        <dbReference type="Proteomes" id="UP000180088"/>
    </source>
</evidence>
<dbReference type="OrthoDB" id="572228at2"/>